<organism evidence="3 4">
    <name type="scientific">Thermatribacter velox</name>
    <dbReference type="NCBI Taxonomy" id="3039681"/>
    <lineage>
        <taxon>Bacteria</taxon>
        <taxon>Pseudomonadati</taxon>
        <taxon>Atribacterota</taxon>
        <taxon>Atribacteria</taxon>
        <taxon>Atribacterales</taxon>
        <taxon>Thermatribacteraceae</taxon>
        <taxon>Thermatribacter</taxon>
    </lineage>
</organism>
<name>A0ABZ2YBL9_9BACT</name>
<proteinExistence type="predicted"/>
<dbReference type="EC" id="3.6.1.54" evidence="3"/>
<dbReference type="Pfam" id="PF17930">
    <property type="entry name" value="LpxI_N"/>
    <property type="match status" value="1"/>
</dbReference>
<dbReference type="EMBL" id="CP121689">
    <property type="protein sequence ID" value="WZL75656.1"/>
    <property type="molecule type" value="Genomic_DNA"/>
</dbReference>
<evidence type="ECO:0000313" key="4">
    <source>
        <dbReference type="Proteomes" id="UP001461341"/>
    </source>
</evidence>
<reference evidence="3 4" key="1">
    <citation type="submission" date="2023-03" db="EMBL/GenBank/DDBJ databases">
        <title>Novel Species.</title>
        <authorList>
            <person name="Ma S."/>
        </authorList>
    </citation>
    <scope>NUCLEOTIDE SEQUENCE [LARGE SCALE GENOMIC DNA]</scope>
    <source>
        <strain evidence="3 4">B11</strain>
    </source>
</reference>
<evidence type="ECO:0000259" key="1">
    <source>
        <dbReference type="Pfam" id="PF06230"/>
    </source>
</evidence>
<sequence>MLSEGLLLIAGEGLVPELVYQEAQKSFARVKVYGYSFLHYRPSLILDFVDQRFSLQNILDYLNDNSLHCLCFAGKVPRGFLFCEEFIADDLKLFLSRLTAKADRQILEAVFTFFRERNHHLLSPVDFLSSSLTPPGPLTVKKPTPQHWVDIKKGVKIASFLADWEVGQTVVLKEGAVLAVEAAEGTTETIRRGVSFGKGEVVVVKMARSRQDFFVDVPAIGEETVRALGKQGGVIALEARKTLIVNFPEVVHLANLLGVSIVGISKDESFSF</sequence>
<feature type="domain" description="LpxI N-terminal" evidence="2">
    <location>
        <begin position="6"/>
        <end position="129"/>
    </location>
</feature>
<dbReference type="InterPro" id="IPR010415">
    <property type="entry name" value="LpxI_C"/>
</dbReference>
<dbReference type="InterPro" id="IPR041255">
    <property type="entry name" value="LpxI_N"/>
</dbReference>
<evidence type="ECO:0000313" key="3">
    <source>
        <dbReference type="EMBL" id="WZL75656.1"/>
    </source>
</evidence>
<accession>A0ABZ2YBL9</accession>
<dbReference type="GO" id="GO:0016787">
    <property type="term" value="F:hydrolase activity"/>
    <property type="evidence" value="ECO:0007669"/>
    <property type="project" value="UniProtKB-KW"/>
</dbReference>
<dbReference type="Gene3D" id="3.40.50.20">
    <property type="match status" value="1"/>
</dbReference>
<keyword evidence="4" id="KW-1185">Reference proteome</keyword>
<dbReference type="PANTHER" id="PTHR39962:SF1">
    <property type="entry name" value="LPXI FAMILY PROTEIN"/>
    <property type="match status" value="1"/>
</dbReference>
<keyword evidence="3" id="KW-0378">Hydrolase</keyword>
<dbReference type="PANTHER" id="PTHR39962">
    <property type="entry name" value="BLL4848 PROTEIN"/>
    <property type="match status" value="1"/>
</dbReference>
<gene>
    <name evidence="3" type="primary">lpxI</name>
    <name evidence="3" type="ORF">QBE54_08675</name>
</gene>
<feature type="domain" description="LpxI C-terminal" evidence="1">
    <location>
        <begin position="135"/>
        <end position="262"/>
    </location>
</feature>
<protein>
    <submittedName>
        <fullName evidence="3">UDP-2,3-diacylglucosamine diphosphatase LpxI</fullName>
        <ecNumber evidence="3">3.6.1.54</ecNumber>
    </submittedName>
</protein>
<evidence type="ECO:0000259" key="2">
    <source>
        <dbReference type="Pfam" id="PF17930"/>
    </source>
</evidence>
<dbReference type="RefSeq" id="WP_369017806.1">
    <property type="nucleotide sequence ID" value="NZ_CP121689.1"/>
</dbReference>
<dbReference type="InterPro" id="IPR043167">
    <property type="entry name" value="LpxI_C_sf"/>
</dbReference>
<dbReference type="Proteomes" id="UP001461341">
    <property type="component" value="Chromosome"/>
</dbReference>
<dbReference type="Gene3D" id="3.40.140.80">
    <property type="match status" value="1"/>
</dbReference>
<dbReference type="InterPro" id="IPR053174">
    <property type="entry name" value="LpxI"/>
</dbReference>
<dbReference type="Pfam" id="PF06230">
    <property type="entry name" value="LpxI_C"/>
    <property type="match status" value="1"/>
</dbReference>